<comment type="similarity">
    <text evidence="2">Belongs to the major facilitator superfamily. Folate-biopterin transporter (TC 2.A.71) family.</text>
</comment>
<evidence type="ECO:0000256" key="5">
    <source>
        <dbReference type="ARBA" id="ARBA00022989"/>
    </source>
</evidence>
<dbReference type="GO" id="GO:0016020">
    <property type="term" value="C:membrane"/>
    <property type="evidence" value="ECO:0007669"/>
    <property type="project" value="UniProtKB-SubCell"/>
</dbReference>
<sequence>MGRPFQRSKNGSATAGKDASANTTAKNTNDDRNSTHAPFPRPPSFLSYPYRATHLFMRRVHDTFDASFLRYLALVHLGFTGFFRLVTEITLLPMAETALNVSAAELQRISTVTMFPGVLKPTFAIISDIKPWFGYHKRPYLVVGGVIGLFASTRLATGTFEGKASEVDFVIAIMGVYFTVVIFDCLSDGKRAELMHENPQTGGDLIAYSLSLVVMGQILGLMVGYFALEREKYTTVFYFVIPVAIASIIATLMGELPEEKVKYSWNLSALKVKVKYRQIVLAGMLMMVGIGLVYMQTIELVDDGMLKASVMMNLILGVCIVVLCKSLLPKFAGNVIVYAFFERALSIKFQHAVNYWYTLPGDCVPGGPNFDYVYFNIVNGFIALIFSGLGIWMFQEAFSTGRLRRIFWWSSGTRCIGSLCDLFVVSRTNLKIGIPDQLAYALGNSVLEAMVFMLSVMPFAILISKLVINGTESTLLAITSAASALGGLMASSLGSLAIEYAGIQTNIEDPNQSCNWSNLENLIIICGILSPLLCVPLTLVLIPNVLSTATFEMDDYSGEVVAITNEDGAYDDREMEKHGQIL</sequence>
<feature type="transmembrane region" description="Helical" evidence="8">
    <location>
        <begin position="169"/>
        <end position="186"/>
    </location>
</feature>
<evidence type="ECO:0000313" key="10">
    <source>
        <dbReference type="Proteomes" id="UP000198341"/>
    </source>
</evidence>
<evidence type="ECO:0000256" key="2">
    <source>
        <dbReference type="ARBA" id="ARBA00007015"/>
    </source>
</evidence>
<dbReference type="RefSeq" id="XP_007509427.1">
    <property type="nucleotide sequence ID" value="XM_007509365.1"/>
</dbReference>
<gene>
    <name evidence="9" type="ordered locus">Bathy13g01700</name>
</gene>
<keyword evidence="5 8" id="KW-1133">Transmembrane helix</keyword>
<feature type="transmembrane region" description="Helical" evidence="8">
    <location>
        <begin position="310"/>
        <end position="328"/>
    </location>
</feature>
<name>K8F326_9CHLO</name>
<accession>K8F326</accession>
<evidence type="ECO:0000256" key="6">
    <source>
        <dbReference type="ARBA" id="ARBA00023136"/>
    </source>
</evidence>
<keyword evidence="4 8" id="KW-0812">Transmembrane</keyword>
<dbReference type="KEGG" id="bpg:Bathy13g01700"/>
<feature type="transmembrane region" description="Helical" evidence="8">
    <location>
        <begin position="233"/>
        <end position="253"/>
    </location>
</feature>
<evidence type="ECO:0000256" key="8">
    <source>
        <dbReference type="SAM" id="Phobius"/>
    </source>
</evidence>
<feature type="region of interest" description="Disordered" evidence="7">
    <location>
        <begin position="1"/>
        <end position="40"/>
    </location>
</feature>
<evidence type="ECO:0000313" key="9">
    <source>
        <dbReference type="EMBL" id="CCO19230.1"/>
    </source>
</evidence>
<organism evidence="9 10">
    <name type="scientific">Bathycoccus prasinos</name>
    <dbReference type="NCBI Taxonomy" id="41875"/>
    <lineage>
        <taxon>Eukaryota</taxon>
        <taxon>Viridiplantae</taxon>
        <taxon>Chlorophyta</taxon>
        <taxon>Mamiellophyceae</taxon>
        <taxon>Mamiellales</taxon>
        <taxon>Bathycoccaceae</taxon>
        <taxon>Bathycoccus</taxon>
    </lineage>
</organism>
<evidence type="ECO:0000256" key="1">
    <source>
        <dbReference type="ARBA" id="ARBA00004141"/>
    </source>
</evidence>
<feature type="transmembrane region" description="Helical" evidence="8">
    <location>
        <begin position="68"/>
        <end position="86"/>
    </location>
</feature>
<dbReference type="InterPro" id="IPR036259">
    <property type="entry name" value="MFS_trans_sf"/>
</dbReference>
<dbReference type="eggNOG" id="ENOG502QRK9">
    <property type="taxonomic scope" value="Eukaryota"/>
</dbReference>
<evidence type="ECO:0000256" key="3">
    <source>
        <dbReference type="ARBA" id="ARBA00022448"/>
    </source>
</evidence>
<dbReference type="STRING" id="41875.K8F326"/>
<feature type="transmembrane region" description="Helical" evidence="8">
    <location>
        <begin position="206"/>
        <end position="227"/>
    </location>
</feature>
<dbReference type="OrthoDB" id="754047at2759"/>
<dbReference type="Proteomes" id="UP000198341">
    <property type="component" value="Chromosome 13"/>
</dbReference>
<keyword evidence="3" id="KW-0813">Transport</keyword>
<feature type="transmembrane region" description="Helical" evidence="8">
    <location>
        <begin position="438"/>
        <end position="463"/>
    </location>
</feature>
<protein>
    <submittedName>
        <fullName evidence="9">Pteridine transporter ft3</fullName>
    </submittedName>
</protein>
<feature type="transmembrane region" description="Helical" evidence="8">
    <location>
        <begin position="279"/>
        <end position="298"/>
    </location>
</feature>
<comment type="subcellular location">
    <subcellularLocation>
        <location evidence="1">Membrane</location>
        <topology evidence="1">Multi-pass membrane protein</topology>
    </subcellularLocation>
</comment>
<evidence type="ECO:0000256" key="4">
    <source>
        <dbReference type="ARBA" id="ARBA00022692"/>
    </source>
</evidence>
<feature type="transmembrane region" description="Helical" evidence="8">
    <location>
        <begin position="373"/>
        <end position="394"/>
    </location>
</feature>
<feature type="transmembrane region" description="Helical" evidence="8">
    <location>
        <begin position="522"/>
        <end position="546"/>
    </location>
</feature>
<keyword evidence="10" id="KW-1185">Reference proteome</keyword>
<proteinExistence type="inferred from homology"/>
<keyword evidence="6 8" id="KW-0472">Membrane</keyword>
<dbReference type="PANTHER" id="PTHR31585">
    <property type="entry name" value="FOLATE-BIOPTERIN TRANSPORTER 1, CHLOROPLASTIC"/>
    <property type="match status" value="1"/>
</dbReference>
<dbReference type="SUPFAM" id="SSF103473">
    <property type="entry name" value="MFS general substrate transporter"/>
    <property type="match status" value="1"/>
</dbReference>
<dbReference type="Pfam" id="PF03092">
    <property type="entry name" value="BT1"/>
    <property type="match status" value="1"/>
</dbReference>
<dbReference type="GeneID" id="19012122"/>
<dbReference type="PANTHER" id="PTHR31585:SF51">
    <property type="entry name" value="TRANSPORTER, PUTATIVE-RELATED"/>
    <property type="match status" value="1"/>
</dbReference>
<reference evidence="9 10" key="1">
    <citation type="submission" date="2011-10" db="EMBL/GenBank/DDBJ databases">
        <authorList>
            <person name="Genoscope - CEA"/>
        </authorList>
    </citation>
    <scope>NUCLEOTIDE SEQUENCE [LARGE SCALE GENOMIC DNA]</scope>
    <source>
        <strain evidence="9 10">RCC 1105</strain>
    </source>
</reference>
<feature type="transmembrane region" description="Helical" evidence="8">
    <location>
        <begin position="475"/>
        <end position="502"/>
    </location>
</feature>
<feature type="transmembrane region" description="Helical" evidence="8">
    <location>
        <begin position="139"/>
        <end position="157"/>
    </location>
</feature>
<dbReference type="AlphaFoldDB" id="K8F326"/>
<dbReference type="EMBL" id="FO082266">
    <property type="protein sequence ID" value="CCO19230.1"/>
    <property type="molecule type" value="Genomic_DNA"/>
</dbReference>
<dbReference type="InterPro" id="IPR039309">
    <property type="entry name" value="BT1"/>
</dbReference>
<evidence type="ECO:0000256" key="7">
    <source>
        <dbReference type="SAM" id="MobiDB-lite"/>
    </source>
</evidence>